<dbReference type="STRING" id="5786.F0Z8V1"/>
<gene>
    <name evidence="14" type="primary">arlX</name>
    <name evidence="14" type="ORF">DICPUDRAFT_147576</name>
</gene>
<keyword evidence="12" id="KW-0460">Magnesium</keyword>
<accession>F0Z8V1</accession>
<keyword evidence="5 11" id="KW-0547">Nucleotide-binding</keyword>
<evidence type="ECO:0000256" key="1">
    <source>
        <dbReference type="ARBA" id="ARBA00004555"/>
    </source>
</evidence>
<dbReference type="InterPro" id="IPR024156">
    <property type="entry name" value="Small_GTPase_ARF"/>
</dbReference>
<keyword evidence="8" id="KW-0333">Golgi apparatus</keyword>
<evidence type="ECO:0000256" key="10">
    <source>
        <dbReference type="ARBA" id="ARBA00023288"/>
    </source>
</evidence>
<sequence length="412" mass="47971">MTSEQSVQLNSNDSNLIEIENINNNIDNIDDNVDKPLLNYNSDNSNNNSENKYIDIEESYVTCKVEQISLNEISEKQLQIESEIKEEEEKENGQYNQASGEIKENEETRELNQFNESNVNFLEVLKQELVNFIFLQVGALDMPSLIGVNRQCYKIGMNEKLWLYFVEKDFNVDIHEIHQLIRLNGGVRSLYANLYFKRKNSIIKPSSPNPLIKYFLKPISKLPNLFTRREFKTLMYGLDGVGKTTMLYKFARGENVRTLHTNGYNVEVVEYKSCDFICWDIGFEQNPIVPVWHHYLQDTQAIIFIIDSTDRVRIRQVREEFWKLVTDKNVEKIVNNFKPPNQEHYKVKVLVYLNKLDQSTLTPMTTLEITQALSLFNLPNNISWHVQGCSAISEEGDGLYEGLDWLSSQFDS</sequence>
<dbReference type="GO" id="GO:0005794">
    <property type="term" value="C:Golgi apparatus"/>
    <property type="evidence" value="ECO:0007669"/>
    <property type="project" value="UniProtKB-SubCell"/>
</dbReference>
<dbReference type="GO" id="GO:0006886">
    <property type="term" value="P:intracellular protein transport"/>
    <property type="evidence" value="ECO:0000318"/>
    <property type="project" value="GO_Central"/>
</dbReference>
<dbReference type="GO" id="GO:0003924">
    <property type="term" value="F:GTPase activity"/>
    <property type="evidence" value="ECO:0007669"/>
    <property type="project" value="InterPro"/>
</dbReference>
<dbReference type="Proteomes" id="UP000001064">
    <property type="component" value="Unassembled WGS sequence"/>
</dbReference>
<dbReference type="EMBL" id="GL870954">
    <property type="protein sequence ID" value="EGC39641.1"/>
    <property type="molecule type" value="Genomic_DNA"/>
</dbReference>
<dbReference type="GO" id="GO:0005525">
    <property type="term" value="F:GTP binding"/>
    <property type="evidence" value="ECO:0000318"/>
    <property type="project" value="GO_Central"/>
</dbReference>
<dbReference type="RefSeq" id="XP_003283862.1">
    <property type="nucleotide sequence ID" value="XM_003283814.1"/>
</dbReference>
<evidence type="ECO:0000256" key="13">
    <source>
        <dbReference type="SAM" id="MobiDB-lite"/>
    </source>
</evidence>
<dbReference type="eggNOG" id="KOG0070">
    <property type="taxonomic scope" value="Eukaryota"/>
</dbReference>
<keyword evidence="10" id="KW-0449">Lipoprotein</keyword>
<dbReference type="PANTHER" id="PTHR11711">
    <property type="entry name" value="ADP RIBOSYLATION FACTOR-RELATED"/>
    <property type="match status" value="1"/>
</dbReference>
<evidence type="ECO:0000256" key="8">
    <source>
        <dbReference type="ARBA" id="ARBA00023034"/>
    </source>
</evidence>
<dbReference type="SMART" id="SM00177">
    <property type="entry name" value="ARF"/>
    <property type="match status" value="1"/>
</dbReference>
<keyword evidence="6" id="KW-0931">ER-Golgi transport</keyword>
<dbReference type="Gene3D" id="3.40.50.300">
    <property type="entry name" value="P-loop containing nucleotide triphosphate hydrolases"/>
    <property type="match status" value="1"/>
</dbReference>
<dbReference type="AlphaFoldDB" id="F0Z8V1"/>
<feature type="binding site" evidence="11">
    <location>
        <begin position="354"/>
        <end position="357"/>
    </location>
    <ligand>
        <name>GTP</name>
        <dbReference type="ChEBI" id="CHEBI:37565"/>
    </ligand>
</feature>
<dbReference type="CDD" id="cd00878">
    <property type="entry name" value="Arf_Arl"/>
    <property type="match status" value="1"/>
</dbReference>
<keyword evidence="3" id="KW-0813">Transport</keyword>
<name>F0Z8V1_DICPU</name>
<protein>
    <submittedName>
        <fullName evidence="14">Uncharacterized protein</fullName>
    </submittedName>
</protein>
<keyword evidence="15" id="KW-1185">Reference proteome</keyword>
<keyword evidence="7" id="KW-0653">Protein transport</keyword>
<feature type="binding site" evidence="11">
    <location>
        <begin position="237"/>
        <end position="244"/>
    </location>
    <ligand>
        <name>GTP</name>
        <dbReference type="ChEBI" id="CHEBI:37565"/>
    </ligand>
</feature>
<evidence type="ECO:0000313" key="15">
    <source>
        <dbReference type="Proteomes" id="UP000001064"/>
    </source>
</evidence>
<keyword evidence="12" id="KW-0479">Metal-binding</keyword>
<dbReference type="GO" id="GO:0046872">
    <property type="term" value="F:metal ion binding"/>
    <property type="evidence" value="ECO:0007669"/>
    <property type="project" value="UniProtKB-KW"/>
</dbReference>
<proteinExistence type="inferred from homology"/>
<dbReference type="SMART" id="SM00178">
    <property type="entry name" value="SAR"/>
    <property type="match status" value="1"/>
</dbReference>
<evidence type="ECO:0000256" key="9">
    <source>
        <dbReference type="ARBA" id="ARBA00023134"/>
    </source>
</evidence>
<dbReference type="PRINTS" id="PR00328">
    <property type="entry name" value="SAR1GTPBP"/>
</dbReference>
<feature type="region of interest" description="Disordered" evidence="13">
    <location>
        <begin position="85"/>
        <end position="106"/>
    </location>
</feature>
<feature type="binding site" evidence="12">
    <location>
        <position position="244"/>
    </location>
    <ligand>
        <name>Mg(2+)</name>
        <dbReference type="ChEBI" id="CHEBI:18420"/>
    </ligand>
</feature>
<evidence type="ECO:0000256" key="3">
    <source>
        <dbReference type="ARBA" id="ARBA00022448"/>
    </source>
</evidence>
<feature type="binding site" evidence="12">
    <location>
        <position position="261"/>
    </location>
    <ligand>
        <name>Mg(2+)</name>
        <dbReference type="ChEBI" id="CHEBI:18420"/>
    </ligand>
</feature>
<comment type="subcellular location">
    <subcellularLocation>
        <location evidence="1">Golgi apparatus</location>
    </subcellularLocation>
</comment>
<dbReference type="SUPFAM" id="SSF52540">
    <property type="entry name" value="P-loop containing nucleoside triphosphate hydrolases"/>
    <property type="match status" value="1"/>
</dbReference>
<evidence type="ECO:0000256" key="11">
    <source>
        <dbReference type="PIRSR" id="PIRSR606689-1"/>
    </source>
</evidence>
<dbReference type="PROSITE" id="PS51417">
    <property type="entry name" value="ARF"/>
    <property type="match status" value="1"/>
</dbReference>
<evidence type="ECO:0000313" key="14">
    <source>
        <dbReference type="EMBL" id="EGC39641.1"/>
    </source>
</evidence>
<evidence type="ECO:0000256" key="2">
    <source>
        <dbReference type="ARBA" id="ARBA00010290"/>
    </source>
</evidence>
<dbReference type="InterPro" id="IPR006689">
    <property type="entry name" value="Small_GTPase_ARF/SAR"/>
</dbReference>
<dbReference type="Pfam" id="PF00025">
    <property type="entry name" value="Arf"/>
    <property type="match status" value="1"/>
</dbReference>
<reference evidence="15" key="1">
    <citation type="journal article" date="2011" name="Genome Biol.">
        <title>Comparative genomics of the social amoebae Dictyostelium discoideum and Dictyostelium purpureum.</title>
        <authorList>
            <consortium name="US DOE Joint Genome Institute (JGI-PGF)"/>
            <person name="Sucgang R."/>
            <person name="Kuo A."/>
            <person name="Tian X."/>
            <person name="Salerno W."/>
            <person name="Parikh A."/>
            <person name="Feasley C.L."/>
            <person name="Dalin E."/>
            <person name="Tu H."/>
            <person name="Huang E."/>
            <person name="Barry K."/>
            <person name="Lindquist E."/>
            <person name="Shapiro H."/>
            <person name="Bruce D."/>
            <person name="Schmutz J."/>
            <person name="Salamov A."/>
            <person name="Fey P."/>
            <person name="Gaudet P."/>
            <person name="Anjard C."/>
            <person name="Babu M.M."/>
            <person name="Basu S."/>
            <person name="Bushmanova Y."/>
            <person name="van der Wel H."/>
            <person name="Katoh-Kurasawa M."/>
            <person name="Dinh C."/>
            <person name="Coutinho P.M."/>
            <person name="Saito T."/>
            <person name="Elias M."/>
            <person name="Schaap P."/>
            <person name="Kay R.R."/>
            <person name="Henrissat B."/>
            <person name="Eichinger L."/>
            <person name="Rivero F."/>
            <person name="Putnam N.H."/>
            <person name="West C.M."/>
            <person name="Loomis W.F."/>
            <person name="Chisholm R.L."/>
            <person name="Shaulsky G."/>
            <person name="Strassmann J.E."/>
            <person name="Queller D.C."/>
            <person name="Kuspa A."/>
            <person name="Grigoriev I.V."/>
        </authorList>
    </citation>
    <scope>NUCLEOTIDE SEQUENCE [LARGE SCALE GENOMIC DNA]</scope>
    <source>
        <strain evidence="15">QSDP1</strain>
    </source>
</reference>
<evidence type="ECO:0000256" key="12">
    <source>
        <dbReference type="PIRSR" id="PIRSR606689-2"/>
    </source>
</evidence>
<dbReference type="InterPro" id="IPR027417">
    <property type="entry name" value="P-loop_NTPase"/>
</dbReference>
<dbReference type="GeneID" id="10509766"/>
<dbReference type="VEuPathDB" id="AmoebaDB:DICPUDRAFT_147576"/>
<keyword evidence="4" id="KW-0519">Myristate</keyword>
<keyword evidence="9 11" id="KW-0342">GTP-binding</keyword>
<dbReference type="InParanoid" id="F0Z8V1"/>
<dbReference type="GO" id="GO:0016192">
    <property type="term" value="P:vesicle-mediated transport"/>
    <property type="evidence" value="ECO:0000318"/>
    <property type="project" value="GO_Central"/>
</dbReference>
<comment type="similarity">
    <text evidence="2">Belongs to the small GTPase superfamily. Arf family.</text>
</comment>
<dbReference type="KEGG" id="dpp:DICPUDRAFT_147576"/>
<evidence type="ECO:0000256" key="5">
    <source>
        <dbReference type="ARBA" id="ARBA00022741"/>
    </source>
</evidence>
<organism evidence="14 15">
    <name type="scientific">Dictyostelium purpureum</name>
    <name type="common">Slime mold</name>
    <dbReference type="NCBI Taxonomy" id="5786"/>
    <lineage>
        <taxon>Eukaryota</taxon>
        <taxon>Amoebozoa</taxon>
        <taxon>Evosea</taxon>
        <taxon>Eumycetozoa</taxon>
        <taxon>Dictyostelia</taxon>
        <taxon>Dictyosteliales</taxon>
        <taxon>Dictyosteliaceae</taxon>
        <taxon>Dictyostelium</taxon>
    </lineage>
</organism>
<evidence type="ECO:0000256" key="7">
    <source>
        <dbReference type="ARBA" id="ARBA00022927"/>
    </source>
</evidence>
<dbReference type="GO" id="GO:0005737">
    <property type="term" value="C:cytoplasm"/>
    <property type="evidence" value="ECO:0000318"/>
    <property type="project" value="GO_Central"/>
</dbReference>
<dbReference type="OrthoDB" id="18085at2759"/>
<evidence type="ECO:0000256" key="6">
    <source>
        <dbReference type="ARBA" id="ARBA00022892"/>
    </source>
</evidence>
<dbReference type="FunFam" id="3.40.50.300:FF:003500">
    <property type="entry name" value="ADP-ribosylation factor 1"/>
    <property type="match status" value="1"/>
</dbReference>
<evidence type="ECO:0000256" key="4">
    <source>
        <dbReference type="ARBA" id="ARBA00022707"/>
    </source>
</evidence>